<name>A0A2T6GG22_9PSED</name>
<gene>
    <name evidence="7" type="ORF">C5U62_20860</name>
</gene>
<keyword evidence="3" id="KW-0564">Palmitate</keyword>
<organism evidence="7 8">
    <name type="scientific">Pseudomonas protegens</name>
    <dbReference type="NCBI Taxonomy" id="380021"/>
    <lineage>
        <taxon>Bacteria</taxon>
        <taxon>Pseudomonadati</taxon>
        <taxon>Pseudomonadota</taxon>
        <taxon>Gammaproteobacteria</taxon>
        <taxon>Pseudomonadales</taxon>
        <taxon>Pseudomonadaceae</taxon>
        <taxon>Pseudomonas</taxon>
    </lineage>
</organism>
<dbReference type="RefSeq" id="WP_016967307.1">
    <property type="nucleotide sequence ID" value="NZ_PIZE01000002.1"/>
</dbReference>
<feature type="chain" id="PRO_5015656620" description="C-type lysozyme inhibitor domain-containing protein" evidence="5">
    <location>
        <begin position="27"/>
        <end position="130"/>
    </location>
</feature>
<dbReference type="Pfam" id="PF09864">
    <property type="entry name" value="MliC"/>
    <property type="match status" value="1"/>
</dbReference>
<dbReference type="EMBL" id="PYJM01000005">
    <property type="protein sequence ID" value="PUA43105.1"/>
    <property type="molecule type" value="Genomic_DNA"/>
</dbReference>
<evidence type="ECO:0000259" key="6">
    <source>
        <dbReference type="Pfam" id="PF09864"/>
    </source>
</evidence>
<dbReference type="AlphaFoldDB" id="A0A2T6GG22"/>
<evidence type="ECO:0000313" key="7">
    <source>
        <dbReference type="EMBL" id="PUA43105.1"/>
    </source>
</evidence>
<evidence type="ECO:0000256" key="1">
    <source>
        <dbReference type="ARBA" id="ARBA00022729"/>
    </source>
</evidence>
<feature type="signal peptide" evidence="5">
    <location>
        <begin position="1"/>
        <end position="26"/>
    </location>
</feature>
<dbReference type="SUPFAM" id="SSF141488">
    <property type="entry name" value="YdhA-like"/>
    <property type="match status" value="1"/>
</dbReference>
<protein>
    <recommendedName>
        <fullName evidence="6">C-type lysozyme inhibitor domain-containing protein</fullName>
    </recommendedName>
</protein>
<evidence type="ECO:0000256" key="3">
    <source>
        <dbReference type="ARBA" id="ARBA00023139"/>
    </source>
</evidence>
<dbReference type="InterPro" id="IPR018660">
    <property type="entry name" value="MliC"/>
</dbReference>
<reference evidence="7 8" key="1">
    <citation type="submission" date="2018-03" db="EMBL/GenBank/DDBJ databases">
        <title>Draft genome sequence of the plant growth promoting rhizobacterium Pseudomonas protegens strain BNJ-SS-45 isolated from wheat (Triticum aestivum) rhizosphere.</title>
        <authorList>
            <person name="Bajpai A."/>
            <person name="Shende K."/>
            <person name="Meena N."/>
            <person name="Upadhyayula S.R."/>
            <person name="Suravajhala P."/>
            <person name="Medicherla K.M."/>
            <person name="Johri B.N."/>
        </authorList>
    </citation>
    <scope>NUCLEOTIDE SEQUENCE [LARGE SCALE GENOMIC DNA]</scope>
    <source>
        <strain evidence="7 8">BNJ-SS-45</strain>
    </source>
</reference>
<accession>A0A2T6GG22</accession>
<keyword evidence="1 5" id="KW-0732">Signal</keyword>
<dbReference type="Proteomes" id="UP000244178">
    <property type="component" value="Unassembled WGS sequence"/>
</dbReference>
<dbReference type="InterPro" id="IPR036328">
    <property type="entry name" value="MliC_sf"/>
</dbReference>
<evidence type="ECO:0000313" key="8">
    <source>
        <dbReference type="Proteomes" id="UP000244178"/>
    </source>
</evidence>
<sequence>MKTRLAMLCAAALASALPILTEAAQAQSPTPEPTYQSQVARYRCEGNVRIDAAYLNIDNGTSFATLYYKDQLIPMHIARSASGALYVADDEQNSFRWHTKGKMAMLSFLEADHTAKEQQLLNDCQEIDPQ</sequence>
<comment type="caution">
    <text evidence="7">The sequence shown here is derived from an EMBL/GenBank/DDBJ whole genome shotgun (WGS) entry which is preliminary data.</text>
</comment>
<feature type="domain" description="C-type lysozyme inhibitor" evidence="6">
    <location>
        <begin position="42"/>
        <end position="113"/>
    </location>
</feature>
<proteinExistence type="predicted"/>
<keyword evidence="2" id="KW-0472">Membrane</keyword>
<evidence type="ECO:0000256" key="4">
    <source>
        <dbReference type="ARBA" id="ARBA00023288"/>
    </source>
</evidence>
<evidence type="ECO:0000256" key="5">
    <source>
        <dbReference type="SAM" id="SignalP"/>
    </source>
</evidence>
<evidence type="ECO:0000256" key="2">
    <source>
        <dbReference type="ARBA" id="ARBA00023136"/>
    </source>
</evidence>
<dbReference type="Gene3D" id="2.40.128.200">
    <property type="match status" value="1"/>
</dbReference>
<keyword evidence="4" id="KW-0449">Lipoprotein</keyword>